<feature type="region of interest" description="Disordered" evidence="1">
    <location>
        <begin position="156"/>
        <end position="218"/>
    </location>
</feature>
<name>A0A3L6R7Q5_PANMI</name>
<organism evidence="3 4">
    <name type="scientific">Panicum miliaceum</name>
    <name type="common">Proso millet</name>
    <name type="synonym">Broomcorn millet</name>
    <dbReference type="NCBI Taxonomy" id="4540"/>
    <lineage>
        <taxon>Eukaryota</taxon>
        <taxon>Viridiplantae</taxon>
        <taxon>Streptophyta</taxon>
        <taxon>Embryophyta</taxon>
        <taxon>Tracheophyta</taxon>
        <taxon>Spermatophyta</taxon>
        <taxon>Magnoliopsida</taxon>
        <taxon>Liliopsida</taxon>
        <taxon>Poales</taxon>
        <taxon>Poaceae</taxon>
        <taxon>PACMAD clade</taxon>
        <taxon>Panicoideae</taxon>
        <taxon>Panicodae</taxon>
        <taxon>Paniceae</taxon>
        <taxon>Panicinae</taxon>
        <taxon>Panicum</taxon>
        <taxon>Panicum sect. Panicum</taxon>
    </lineage>
</organism>
<feature type="compositionally biased region" description="Gly residues" evidence="1">
    <location>
        <begin position="178"/>
        <end position="187"/>
    </location>
</feature>
<keyword evidence="4" id="KW-1185">Reference proteome</keyword>
<dbReference type="OrthoDB" id="542841at2759"/>
<feature type="domain" description="DOG1" evidence="2">
    <location>
        <begin position="8"/>
        <end position="228"/>
    </location>
</feature>
<evidence type="ECO:0000259" key="2">
    <source>
        <dbReference type="PROSITE" id="PS51806"/>
    </source>
</evidence>
<dbReference type="PANTHER" id="PTHR46354:SF12">
    <property type="entry name" value="DNA-BINDING PROTEIN-LIKE PROTEIN"/>
    <property type="match status" value="1"/>
</dbReference>
<dbReference type="InterPro" id="IPR051886">
    <property type="entry name" value="Seed_Dev/Stress_Resp_Reg"/>
</dbReference>
<dbReference type="GO" id="GO:0006351">
    <property type="term" value="P:DNA-templated transcription"/>
    <property type="evidence" value="ECO:0007669"/>
    <property type="project" value="InterPro"/>
</dbReference>
<dbReference type="GO" id="GO:0043565">
    <property type="term" value="F:sequence-specific DNA binding"/>
    <property type="evidence" value="ECO:0007669"/>
    <property type="project" value="InterPro"/>
</dbReference>
<dbReference type="EMBL" id="PQIB02000009">
    <property type="protein sequence ID" value="RLM97834.1"/>
    <property type="molecule type" value="Genomic_DNA"/>
</dbReference>
<dbReference type="PROSITE" id="PS51806">
    <property type="entry name" value="DOG1"/>
    <property type="match status" value="1"/>
</dbReference>
<accession>A0A3L6R7Q5</accession>
<evidence type="ECO:0000313" key="4">
    <source>
        <dbReference type="Proteomes" id="UP000275267"/>
    </source>
</evidence>
<proteinExistence type="predicted"/>
<evidence type="ECO:0000256" key="1">
    <source>
        <dbReference type="SAM" id="MobiDB-lite"/>
    </source>
</evidence>
<dbReference type="Proteomes" id="UP000275267">
    <property type="component" value="Unassembled WGS sequence"/>
</dbReference>
<reference evidence="4" key="1">
    <citation type="journal article" date="2019" name="Nat. Commun.">
        <title>The genome of broomcorn millet.</title>
        <authorList>
            <person name="Zou C."/>
            <person name="Miki D."/>
            <person name="Li D."/>
            <person name="Tang Q."/>
            <person name="Xiao L."/>
            <person name="Rajput S."/>
            <person name="Deng P."/>
            <person name="Jia W."/>
            <person name="Huang R."/>
            <person name="Zhang M."/>
            <person name="Sun Y."/>
            <person name="Hu J."/>
            <person name="Fu X."/>
            <person name="Schnable P.S."/>
            <person name="Li F."/>
            <person name="Zhang H."/>
            <person name="Feng B."/>
            <person name="Zhu X."/>
            <person name="Liu R."/>
            <person name="Schnable J.C."/>
            <person name="Zhu J.-K."/>
            <person name="Zhang H."/>
        </authorList>
    </citation>
    <scope>NUCLEOTIDE SEQUENCE [LARGE SCALE GENOMIC DNA]</scope>
</reference>
<dbReference type="InterPro" id="IPR025422">
    <property type="entry name" value="TGA_domain"/>
</dbReference>
<dbReference type="AlphaFoldDB" id="A0A3L6R7Q5"/>
<gene>
    <name evidence="3" type="ORF">C2845_PM06G02010</name>
</gene>
<evidence type="ECO:0000313" key="3">
    <source>
        <dbReference type="EMBL" id="RLM97834.1"/>
    </source>
</evidence>
<comment type="caution">
    <text evidence="3">The sequence shown here is derived from an EMBL/GenBank/DDBJ whole genome shotgun (WGS) entry which is preliminary data.</text>
</comment>
<sequence length="306" mass="33090">MPVREMELEAATRRFHLWFRGLRSLRRDLSSARWSDDPAQLEALVGRFVVHLESYCAARAELDPVWTLSAPWANPAERCAAYWLAGWRPTTLVHLLYTESGRRFEAQLPDLLLGVRSGNLGDLSPAQLAQVDELQRRTVAEEDALSREMAEVQEGHGVVAPGDGGGRAGAGRARAGAPGQGGAGQGGLAAAAHHEARGGDPAAGAGGRAARRRRRHGDRLPGVRARVRIGPRPMTPVFPLEFLPAVLHTCLLDPGGVGVVSRNPVFYPPPICLCGGCFDWAFLPSAYWAVGYSRACKENNKMHEIA</sequence>
<dbReference type="STRING" id="4540.A0A3L6R7Q5"/>
<dbReference type="PANTHER" id="PTHR46354">
    <property type="entry name" value="DOG1 DOMAIN-CONTAINING PROTEIN"/>
    <property type="match status" value="1"/>
</dbReference>
<dbReference type="Pfam" id="PF14144">
    <property type="entry name" value="DOG1"/>
    <property type="match status" value="1"/>
</dbReference>
<protein>
    <recommendedName>
        <fullName evidence="2">DOG1 domain-containing protein</fullName>
    </recommendedName>
</protein>